<sequence length="218" mass="23005">MRGTVVALATRAPASALPLRVPTVQAVAGRGLDGDRHADPHSPRQLLLAGSAAYDDLGLPPLALRENLLVDVDTVGLESGMLLAVGLEAVLRLSFQCEACGALDARHPGLARAIGARRGILARVVQGGAIREGDPVRILDRRMAPMAEDWRERVLQVLDAAPPGMVVDYATLARLAGIQSTYCRAFPRLLASRGYAGRAVPARSASPAPRWAGAGLWD</sequence>
<organism evidence="2 3">
    <name type="scientific">Massilia yuzhufengensis</name>
    <dbReference type="NCBI Taxonomy" id="1164594"/>
    <lineage>
        <taxon>Bacteria</taxon>
        <taxon>Pseudomonadati</taxon>
        <taxon>Pseudomonadota</taxon>
        <taxon>Betaproteobacteria</taxon>
        <taxon>Burkholderiales</taxon>
        <taxon>Oxalobacteraceae</taxon>
        <taxon>Telluria group</taxon>
        <taxon>Massilia</taxon>
    </lineage>
</organism>
<evidence type="ECO:0000259" key="1">
    <source>
        <dbReference type="PROSITE" id="PS51340"/>
    </source>
</evidence>
<gene>
    <name evidence="2" type="ORF">SAMN05216204_12039</name>
</gene>
<dbReference type="Proteomes" id="UP000198639">
    <property type="component" value="Unassembled WGS sequence"/>
</dbReference>
<dbReference type="GO" id="GO:0030151">
    <property type="term" value="F:molybdenum ion binding"/>
    <property type="evidence" value="ECO:0007669"/>
    <property type="project" value="InterPro"/>
</dbReference>
<dbReference type="Pfam" id="PF03473">
    <property type="entry name" value="MOSC"/>
    <property type="match status" value="1"/>
</dbReference>
<dbReference type="EMBL" id="FOLD01000020">
    <property type="protein sequence ID" value="SFD25824.1"/>
    <property type="molecule type" value="Genomic_DNA"/>
</dbReference>
<dbReference type="GO" id="GO:0003824">
    <property type="term" value="F:catalytic activity"/>
    <property type="evidence" value="ECO:0007669"/>
    <property type="project" value="InterPro"/>
</dbReference>
<evidence type="ECO:0000313" key="2">
    <source>
        <dbReference type="EMBL" id="SFD25824.1"/>
    </source>
</evidence>
<dbReference type="AlphaFoldDB" id="A0A1I1QUK4"/>
<dbReference type="PROSITE" id="PS51340">
    <property type="entry name" value="MOSC"/>
    <property type="match status" value="1"/>
</dbReference>
<dbReference type="RefSeq" id="WP_229408943.1">
    <property type="nucleotide sequence ID" value="NZ_FOLD01000020.1"/>
</dbReference>
<reference evidence="3" key="1">
    <citation type="submission" date="2016-10" db="EMBL/GenBank/DDBJ databases">
        <authorList>
            <person name="Varghese N."/>
            <person name="Submissions S."/>
        </authorList>
    </citation>
    <scope>NUCLEOTIDE SEQUENCE [LARGE SCALE GENOMIC DNA]</scope>
    <source>
        <strain evidence="3">CGMCC 1.12041</strain>
    </source>
</reference>
<dbReference type="InterPro" id="IPR011037">
    <property type="entry name" value="Pyrv_Knase-like_insert_dom_sf"/>
</dbReference>
<dbReference type="InterPro" id="IPR005302">
    <property type="entry name" value="MoCF_Sase_C"/>
</dbReference>
<dbReference type="STRING" id="1164594.SAMN05216204_12039"/>
<feature type="domain" description="MOSC" evidence="1">
    <location>
        <begin position="19"/>
        <end position="139"/>
    </location>
</feature>
<protein>
    <recommendedName>
        <fullName evidence="1">MOSC domain-containing protein</fullName>
    </recommendedName>
</protein>
<dbReference type="SUPFAM" id="SSF50800">
    <property type="entry name" value="PK beta-barrel domain-like"/>
    <property type="match status" value="1"/>
</dbReference>
<proteinExistence type="predicted"/>
<keyword evidence="3" id="KW-1185">Reference proteome</keyword>
<dbReference type="GO" id="GO:0030170">
    <property type="term" value="F:pyridoxal phosphate binding"/>
    <property type="evidence" value="ECO:0007669"/>
    <property type="project" value="InterPro"/>
</dbReference>
<evidence type="ECO:0000313" key="3">
    <source>
        <dbReference type="Proteomes" id="UP000198639"/>
    </source>
</evidence>
<name>A0A1I1QUK4_9BURK</name>
<accession>A0A1I1QUK4</accession>
<dbReference type="Gene3D" id="2.40.33.20">
    <property type="entry name" value="PK beta-barrel domain-like"/>
    <property type="match status" value="1"/>
</dbReference>